<organism evidence="7 8">
    <name type="scientific">Conidiobolus coronatus (strain ATCC 28846 / CBS 209.66 / NRRL 28638)</name>
    <name type="common">Delacroixia coronata</name>
    <dbReference type="NCBI Taxonomy" id="796925"/>
    <lineage>
        <taxon>Eukaryota</taxon>
        <taxon>Fungi</taxon>
        <taxon>Fungi incertae sedis</taxon>
        <taxon>Zoopagomycota</taxon>
        <taxon>Entomophthoromycotina</taxon>
        <taxon>Entomophthoromycetes</taxon>
        <taxon>Entomophthorales</taxon>
        <taxon>Ancylistaceae</taxon>
        <taxon>Conidiobolus</taxon>
    </lineage>
</organism>
<dbReference type="Gene3D" id="2.70.98.10">
    <property type="match status" value="1"/>
</dbReference>
<dbReference type="OMA" id="MNWSITD"/>
<reference evidence="7 8" key="1">
    <citation type="journal article" date="2015" name="Genome Biol. Evol.">
        <title>Phylogenomic analyses indicate that early fungi evolved digesting cell walls of algal ancestors of land plants.</title>
        <authorList>
            <person name="Chang Y."/>
            <person name="Wang S."/>
            <person name="Sekimoto S."/>
            <person name="Aerts A.L."/>
            <person name="Choi C."/>
            <person name="Clum A."/>
            <person name="LaButti K.M."/>
            <person name="Lindquist E.A."/>
            <person name="Yee Ngan C."/>
            <person name="Ohm R.A."/>
            <person name="Salamov A.A."/>
            <person name="Grigoriev I.V."/>
            <person name="Spatafora J.W."/>
            <person name="Berbee M.L."/>
        </authorList>
    </citation>
    <scope>NUCLEOTIDE SEQUENCE [LARGE SCALE GENOMIC DNA]</scope>
    <source>
        <strain evidence="7 8">NRRL 28638</strain>
    </source>
</reference>
<keyword evidence="4 5" id="KW-0413">Isomerase</keyword>
<comment type="catalytic activity">
    <reaction evidence="1">
        <text>alpha-D-glucose 6-phosphate = beta-D-glucose 6-phosphate</text>
        <dbReference type="Rhea" id="RHEA:16249"/>
        <dbReference type="ChEBI" id="CHEBI:58225"/>
        <dbReference type="ChEBI" id="CHEBI:58247"/>
        <dbReference type="EC" id="5.1.3.15"/>
    </reaction>
</comment>
<comment type="similarity">
    <text evidence="2 5">Belongs to the glucose-6-phosphate 1-epimerase family.</text>
</comment>
<dbReference type="GO" id="GO:0005975">
    <property type="term" value="P:carbohydrate metabolic process"/>
    <property type="evidence" value="ECO:0007669"/>
    <property type="project" value="InterPro"/>
</dbReference>
<dbReference type="GO" id="GO:0047938">
    <property type="term" value="F:glucose-6-phosphate 1-epimerase activity"/>
    <property type="evidence" value="ECO:0007669"/>
    <property type="project" value="UniProtKB-UniRule"/>
</dbReference>
<sequence length="294" mass="33845">MSVELVEDKLNISVKDTEYSLSLIGSTLTSWKVNGKELIFNSKNSKLDGKSEYFGGIPLVFPQFALVKEPNPAHKLPIHGVIRLLSFVYIEENTQTFDDKVIVSLGINSALFRLQNPNLHELYPYKFSYTSTYTFCAETLQISVKVDNLDFEDLWVTPLFHNYFKVKSIHETKLKGFEGIQYWDKNDKDQTEPKLNEIKELSITKGIDNIYLNSITSDDKVITLIEDSYKLELNATGLKDTVVWNPWSLGGSYGLKENDYENFLCVELGQVMDPYKIKKEQSWEYSQTIKFIPN</sequence>
<accession>A0A137NRC8</accession>
<dbReference type="InterPro" id="IPR014718">
    <property type="entry name" value="GH-type_carb-bd"/>
</dbReference>
<dbReference type="EC" id="5.1.3.15" evidence="3 5"/>
<name>A0A137NRC8_CONC2</name>
<dbReference type="Proteomes" id="UP000070444">
    <property type="component" value="Unassembled WGS sequence"/>
</dbReference>
<dbReference type="EMBL" id="KQ964910">
    <property type="protein sequence ID" value="KXN65326.1"/>
    <property type="molecule type" value="Genomic_DNA"/>
</dbReference>
<evidence type="ECO:0000256" key="4">
    <source>
        <dbReference type="ARBA" id="ARBA00023235"/>
    </source>
</evidence>
<dbReference type="STRING" id="796925.A0A137NRC8"/>
<evidence type="ECO:0000256" key="5">
    <source>
        <dbReference type="PIRNR" id="PIRNR016020"/>
    </source>
</evidence>
<evidence type="ECO:0000256" key="3">
    <source>
        <dbReference type="ARBA" id="ARBA00012083"/>
    </source>
</evidence>
<dbReference type="PANTHER" id="PTHR11122">
    <property type="entry name" value="APOSPORY-ASSOCIATED PROTEIN C-RELATED"/>
    <property type="match status" value="1"/>
</dbReference>
<protein>
    <recommendedName>
        <fullName evidence="3 5">Glucose-6-phosphate 1-epimerase</fullName>
        <ecNumber evidence="3 5">5.1.3.15</ecNumber>
    </recommendedName>
</protein>
<keyword evidence="8" id="KW-1185">Reference proteome</keyword>
<proteinExistence type="inferred from homology"/>
<dbReference type="GO" id="GO:0030246">
    <property type="term" value="F:carbohydrate binding"/>
    <property type="evidence" value="ECO:0007669"/>
    <property type="project" value="UniProtKB-UniRule"/>
</dbReference>
<dbReference type="OrthoDB" id="1659429at2759"/>
<dbReference type="AlphaFoldDB" id="A0A137NRC8"/>
<evidence type="ECO:0000313" key="8">
    <source>
        <dbReference type="Proteomes" id="UP000070444"/>
    </source>
</evidence>
<evidence type="ECO:0000256" key="6">
    <source>
        <dbReference type="PIRSR" id="PIRSR016020-1"/>
    </source>
</evidence>
<dbReference type="InterPro" id="IPR011013">
    <property type="entry name" value="Gal_mutarotase_sf_dom"/>
</dbReference>
<evidence type="ECO:0000256" key="1">
    <source>
        <dbReference type="ARBA" id="ARBA00001096"/>
    </source>
</evidence>
<dbReference type="PANTHER" id="PTHR11122:SF13">
    <property type="entry name" value="GLUCOSE-6-PHOSPHATE 1-EPIMERASE"/>
    <property type="match status" value="1"/>
</dbReference>
<evidence type="ECO:0000313" key="7">
    <source>
        <dbReference type="EMBL" id="KXN65326.1"/>
    </source>
</evidence>
<dbReference type="SUPFAM" id="SSF74650">
    <property type="entry name" value="Galactose mutarotase-like"/>
    <property type="match status" value="1"/>
</dbReference>
<dbReference type="InterPro" id="IPR025532">
    <property type="entry name" value="G6P_1-epimerase"/>
</dbReference>
<feature type="active site" evidence="6">
    <location>
        <position position="267"/>
    </location>
</feature>
<gene>
    <name evidence="7" type="ORF">CONCODRAFT_20781</name>
</gene>
<dbReference type="PIRSF" id="PIRSF016020">
    <property type="entry name" value="PHexose_mutarotase"/>
    <property type="match status" value="1"/>
</dbReference>
<comment type="function">
    <text evidence="5">Catalyzes the interconversion between the alpha and beta anomers from at least three hexose 6-phosphate sugars (Glc6P, Gal6P, and Man6P).</text>
</comment>
<dbReference type="GO" id="GO:0005737">
    <property type="term" value="C:cytoplasm"/>
    <property type="evidence" value="ECO:0007669"/>
    <property type="project" value="TreeGrafter"/>
</dbReference>
<dbReference type="InterPro" id="IPR008183">
    <property type="entry name" value="Aldose_1/G6P_1-epimerase"/>
</dbReference>
<dbReference type="Pfam" id="PF01263">
    <property type="entry name" value="Aldose_epim"/>
    <property type="match status" value="1"/>
</dbReference>
<evidence type="ECO:0000256" key="2">
    <source>
        <dbReference type="ARBA" id="ARBA00005866"/>
    </source>
</evidence>
<feature type="active site" evidence="6">
    <location>
        <position position="161"/>
    </location>
</feature>